<feature type="domain" description="HTH araC/xylS-type" evidence="4">
    <location>
        <begin position="199"/>
        <end position="300"/>
    </location>
</feature>
<dbReference type="InterPro" id="IPR018060">
    <property type="entry name" value="HTH_AraC"/>
</dbReference>
<keyword evidence="6" id="KW-1185">Reference proteome</keyword>
<keyword evidence="1" id="KW-0805">Transcription regulation</keyword>
<keyword evidence="2" id="KW-0238">DNA-binding</keyword>
<evidence type="ECO:0000256" key="1">
    <source>
        <dbReference type="ARBA" id="ARBA00023015"/>
    </source>
</evidence>
<dbReference type="Pfam" id="PF14525">
    <property type="entry name" value="AraC_binding_2"/>
    <property type="match status" value="1"/>
</dbReference>
<dbReference type="InterPro" id="IPR035418">
    <property type="entry name" value="AraC-bd_2"/>
</dbReference>
<dbReference type="GO" id="GO:0043565">
    <property type="term" value="F:sequence-specific DNA binding"/>
    <property type="evidence" value="ECO:0007669"/>
    <property type="project" value="InterPro"/>
</dbReference>
<dbReference type="PROSITE" id="PS01124">
    <property type="entry name" value="HTH_ARAC_FAMILY_2"/>
    <property type="match status" value="1"/>
</dbReference>
<dbReference type="GO" id="GO:0003700">
    <property type="term" value="F:DNA-binding transcription factor activity"/>
    <property type="evidence" value="ECO:0007669"/>
    <property type="project" value="InterPro"/>
</dbReference>
<accession>A0A3M2KRT8</accession>
<dbReference type="Pfam" id="PF12833">
    <property type="entry name" value="HTH_18"/>
    <property type="match status" value="1"/>
</dbReference>
<dbReference type="SUPFAM" id="SSF46689">
    <property type="entry name" value="Homeodomain-like"/>
    <property type="match status" value="1"/>
</dbReference>
<dbReference type="EMBL" id="RFFJ01000314">
    <property type="protein sequence ID" value="RMI27791.1"/>
    <property type="molecule type" value="Genomic_DNA"/>
</dbReference>
<sequence>MTVSALIPTDLSTDHPEDFRSSITMVDLGPAQISAMAYPSISRVRRTPRLIRRSDPEYLQLSLTLDGTMALTQADNETVCPAGTLLLYDSSRPFHGAALPKEGGGVRQIVAQLPRRLVPVPDHQLAAVVADRLPGDGGMGELLAHFLVQVTNRADTYGPRDGARLLPVLIDLLSGTIGQRLDDRQSGDPAEERPTAAFLSAQRYILCHLDEPDLSPARIAAAHHVSVRSLHRLFQRNGTTVRSFLREQRLERARRTLMDLASARLSIAAIARRHGFTHPGDFTRAFRAAYGQPPRDYREAALRGAAGCGGA</sequence>
<keyword evidence="3" id="KW-0804">Transcription</keyword>
<comment type="caution">
    <text evidence="5">The sequence shown here is derived from an EMBL/GenBank/DDBJ whole genome shotgun (WGS) entry which is preliminary data.</text>
</comment>
<dbReference type="AlphaFoldDB" id="A0A3M2KRT8"/>
<dbReference type="SMART" id="SM00342">
    <property type="entry name" value="HTH_ARAC"/>
    <property type="match status" value="1"/>
</dbReference>
<dbReference type="PANTHER" id="PTHR46796">
    <property type="entry name" value="HTH-TYPE TRANSCRIPTIONAL ACTIVATOR RHAS-RELATED"/>
    <property type="match status" value="1"/>
</dbReference>
<dbReference type="PROSITE" id="PS00041">
    <property type="entry name" value="HTH_ARAC_FAMILY_1"/>
    <property type="match status" value="1"/>
</dbReference>
<organism evidence="5 6">
    <name type="scientific">Streptomyces triticirhizae</name>
    <dbReference type="NCBI Taxonomy" id="2483353"/>
    <lineage>
        <taxon>Bacteria</taxon>
        <taxon>Bacillati</taxon>
        <taxon>Actinomycetota</taxon>
        <taxon>Actinomycetes</taxon>
        <taxon>Kitasatosporales</taxon>
        <taxon>Streptomycetaceae</taxon>
        <taxon>Streptomyces</taxon>
    </lineage>
</organism>
<dbReference type="PANTHER" id="PTHR46796:SF6">
    <property type="entry name" value="ARAC SUBFAMILY"/>
    <property type="match status" value="1"/>
</dbReference>
<proteinExistence type="predicted"/>
<gene>
    <name evidence="5" type="ORF">EBN88_28850</name>
</gene>
<evidence type="ECO:0000256" key="3">
    <source>
        <dbReference type="ARBA" id="ARBA00023163"/>
    </source>
</evidence>
<dbReference type="Gene3D" id="1.10.10.60">
    <property type="entry name" value="Homeodomain-like"/>
    <property type="match status" value="1"/>
</dbReference>
<evidence type="ECO:0000313" key="6">
    <source>
        <dbReference type="Proteomes" id="UP000278673"/>
    </source>
</evidence>
<evidence type="ECO:0000259" key="4">
    <source>
        <dbReference type="PROSITE" id="PS01124"/>
    </source>
</evidence>
<reference evidence="5 6" key="1">
    <citation type="submission" date="2018-10" db="EMBL/GenBank/DDBJ databases">
        <title>Isolation, diversity and antifungal activity of actinobacteria from wheat.</title>
        <authorList>
            <person name="Han C."/>
        </authorList>
    </citation>
    <scope>NUCLEOTIDE SEQUENCE [LARGE SCALE GENOMIC DNA]</scope>
    <source>
        <strain evidence="5 6">NEAU-YY642</strain>
    </source>
</reference>
<evidence type="ECO:0000313" key="5">
    <source>
        <dbReference type="EMBL" id="RMI27791.1"/>
    </source>
</evidence>
<name>A0A3M2KRT8_9ACTN</name>
<evidence type="ECO:0000256" key="2">
    <source>
        <dbReference type="ARBA" id="ARBA00023125"/>
    </source>
</evidence>
<dbReference type="InterPro" id="IPR018062">
    <property type="entry name" value="HTH_AraC-typ_CS"/>
</dbReference>
<protein>
    <submittedName>
        <fullName evidence="5">Helix-turn-helix domain-containing protein</fullName>
    </submittedName>
</protein>
<dbReference type="InterPro" id="IPR050204">
    <property type="entry name" value="AraC_XylS_family_regulators"/>
</dbReference>
<dbReference type="Proteomes" id="UP000278673">
    <property type="component" value="Unassembled WGS sequence"/>
</dbReference>
<dbReference type="InterPro" id="IPR009057">
    <property type="entry name" value="Homeodomain-like_sf"/>
</dbReference>